<dbReference type="EMBL" id="GGMS01005053">
    <property type="protein sequence ID" value="MBY74256.1"/>
    <property type="molecule type" value="Transcribed_RNA"/>
</dbReference>
<organism evidence="1">
    <name type="scientific">Sipha flava</name>
    <name type="common">yellow sugarcane aphid</name>
    <dbReference type="NCBI Taxonomy" id="143950"/>
    <lineage>
        <taxon>Eukaryota</taxon>
        <taxon>Metazoa</taxon>
        <taxon>Ecdysozoa</taxon>
        <taxon>Arthropoda</taxon>
        <taxon>Hexapoda</taxon>
        <taxon>Insecta</taxon>
        <taxon>Pterygota</taxon>
        <taxon>Neoptera</taxon>
        <taxon>Paraneoptera</taxon>
        <taxon>Hemiptera</taxon>
        <taxon>Sternorrhyncha</taxon>
        <taxon>Aphidomorpha</taxon>
        <taxon>Aphidoidea</taxon>
        <taxon>Aphididae</taxon>
        <taxon>Sipha</taxon>
    </lineage>
</organism>
<evidence type="ECO:0000313" key="1">
    <source>
        <dbReference type="EMBL" id="MBY74256.1"/>
    </source>
</evidence>
<name>A0A2S2Q951_9HEMI</name>
<accession>A0A2S2Q951</accession>
<reference evidence="1" key="1">
    <citation type="submission" date="2018-04" db="EMBL/GenBank/DDBJ databases">
        <title>Transcriptome assembly of Sipha flava.</title>
        <authorList>
            <person name="Scully E.D."/>
            <person name="Geib S.M."/>
            <person name="Palmer N.A."/>
            <person name="Koch K."/>
            <person name="Bradshaw J."/>
            <person name="Heng-Moss T."/>
            <person name="Sarath G."/>
        </authorList>
    </citation>
    <scope>NUCLEOTIDE SEQUENCE</scope>
</reference>
<sequence>MIIIFSVRSYRHTHSVVPSNAVYEIPSRCVPCETFSSRYSDINLVTVCNSHTYTVYVPMYCTCTALQSRSSRYNSSTYTTVVHVTYTVQPMYMYIKYCVLTGVGGVMNEFHGNLGQGNKGRRHSADRRSCS</sequence>
<proteinExistence type="predicted"/>
<gene>
    <name evidence="1" type="ORF">g.73134</name>
</gene>
<protein>
    <submittedName>
        <fullName evidence="1">Uncharacterized protein</fullName>
    </submittedName>
</protein>
<dbReference type="AlphaFoldDB" id="A0A2S2Q951"/>